<dbReference type="Proteomes" id="UP001254848">
    <property type="component" value="Unassembled WGS sequence"/>
</dbReference>
<dbReference type="EMBL" id="JAUOZS010000001">
    <property type="protein sequence ID" value="MDT8900993.1"/>
    <property type="molecule type" value="Genomic_DNA"/>
</dbReference>
<keyword evidence="2" id="KW-1185">Reference proteome</keyword>
<dbReference type="RefSeq" id="WP_413779522.1">
    <property type="nucleotide sequence ID" value="NZ_JAUOZS010000001.1"/>
</dbReference>
<name>A0ABU3NXM3_9FIRM</name>
<reference evidence="1 2" key="1">
    <citation type="submission" date="2023-07" db="EMBL/GenBank/DDBJ databases">
        <title>The novel representative of Negativicutes class, Anaeroselena agilis gen. nov. sp. nov.</title>
        <authorList>
            <person name="Prokofeva M.I."/>
            <person name="Elcheninov A.G."/>
            <person name="Klyukina A."/>
            <person name="Kublanov I.V."/>
            <person name="Frolov E.N."/>
            <person name="Podosokorskaya O.A."/>
        </authorList>
    </citation>
    <scope>NUCLEOTIDE SEQUENCE [LARGE SCALE GENOMIC DNA]</scope>
    <source>
        <strain evidence="1 2">4137-cl</strain>
    </source>
</reference>
<dbReference type="InterPro" id="IPR001448">
    <property type="entry name" value="SASP_alpha/beta-type"/>
</dbReference>
<sequence>MTGRDEILEPKAKQELDKLKMEVANETLGRNMDTEISAGNYEAALDKKKWEAAEALGLKDKIDAEGWENMTTGEVGKIGGKVGGRIGGQMVKELIAMAESQMAPVADEATDKEAVDASSRGR</sequence>
<proteinExistence type="predicted"/>
<protein>
    <submittedName>
        <fullName evidence="1">Small, acid-soluble spore protein, alpha/beta type</fullName>
    </submittedName>
</protein>
<dbReference type="Pfam" id="PF00269">
    <property type="entry name" value="SASP"/>
    <property type="match status" value="2"/>
</dbReference>
<evidence type="ECO:0000313" key="1">
    <source>
        <dbReference type="EMBL" id="MDT8900993.1"/>
    </source>
</evidence>
<evidence type="ECO:0000313" key="2">
    <source>
        <dbReference type="Proteomes" id="UP001254848"/>
    </source>
</evidence>
<accession>A0ABU3NXM3</accession>
<gene>
    <name evidence="1" type="ORF">Q4T40_07075</name>
</gene>
<dbReference type="Gene3D" id="6.10.10.80">
    <property type="entry name" value="Small, acid-soluble spore protein, alpha/beta type-like"/>
    <property type="match status" value="1"/>
</dbReference>
<organism evidence="1 2">
    <name type="scientific">Anaeroselena agilis</name>
    <dbReference type="NCBI Taxonomy" id="3063788"/>
    <lineage>
        <taxon>Bacteria</taxon>
        <taxon>Bacillati</taxon>
        <taxon>Bacillota</taxon>
        <taxon>Negativicutes</taxon>
        <taxon>Acetonemataceae</taxon>
        <taxon>Anaeroselena</taxon>
    </lineage>
</organism>
<dbReference type="InterPro" id="IPR038300">
    <property type="entry name" value="SASP_sf_alpha/beta"/>
</dbReference>
<comment type="caution">
    <text evidence="1">The sequence shown here is derived from an EMBL/GenBank/DDBJ whole genome shotgun (WGS) entry which is preliminary data.</text>
</comment>